<feature type="region of interest" description="Disordered" evidence="1">
    <location>
        <begin position="183"/>
        <end position="216"/>
    </location>
</feature>
<organism evidence="2 3">
    <name type="scientific">Flavilitoribacter nigricans (strain ATCC 23147 / DSM 23189 / NBRC 102662 / NCIMB 1420 / SS-2)</name>
    <name type="common">Lewinella nigricans</name>
    <dbReference type="NCBI Taxonomy" id="1122177"/>
    <lineage>
        <taxon>Bacteria</taxon>
        <taxon>Pseudomonadati</taxon>
        <taxon>Bacteroidota</taxon>
        <taxon>Saprospiria</taxon>
        <taxon>Saprospirales</taxon>
        <taxon>Lewinellaceae</taxon>
        <taxon>Flavilitoribacter</taxon>
    </lineage>
</organism>
<dbReference type="InterPro" id="IPR025632">
    <property type="entry name" value="DUF4290"/>
</dbReference>
<evidence type="ECO:0000313" key="3">
    <source>
        <dbReference type="Proteomes" id="UP000223913"/>
    </source>
</evidence>
<dbReference type="RefSeq" id="WP_099153311.1">
    <property type="nucleotide sequence ID" value="NZ_PDUD01000033.1"/>
</dbReference>
<feature type="compositionally biased region" description="Basic residues" evidence="1">
    <location>
        <begin position="206"/>
        <end position="216"/>
    </location>
</feature>
<dbReference type="OrthoDB" id="1466969at2"/>
<reference evidence="2 3" key="1">
    <citation type="submission" date="2017-10" db="EMBL/GenBank/DDBJ databases">
        <title>The draft genome sequence of Lewinella nigricans NBRC 102662.</title>
        <authorList>
            <person name="Wang K."/>
        </authorList>
    </citation>
    <scope>NUCLEOTIDE SEQUENCE [LARGE SCALE GENOMIC DNA]</scope>
    <source>
        <strain evidence="2 3">NBRC 102662</strain>
    </source>
</reference>
<dbReference type="EMBL" id="PDUD01000033">
    <property type="protein sequence ID" value="PHN03183.1"/>
    <property type="molecule type" value="Genomic_DNA"/>
</dbReference>
<accession>A0A2D0N5Y5</accession>
<proteinExistence type="predicted"/>
<dbReference type="AlphaFoldDB" id="A0A2D0N5Y5"/>
<name>A0A2D0N5Y5_FLAN2</name>
<dbReference type="Proteomes" id="UP000223913">
    <property type="component" value="Unassembled WGS sequence"/>
</dbReference>
<keyword evidence="3" id="KW-1185">Reference proteome</keyword>
<gene>
    <name evidence="2" type="ORF">CRP01_27705</name>
</gene>
<evidence type="ECO:0000313" key="2">
    <source>
        <dbReference type="EMBL" id="PHN03183.1"/>
    </source>
</evidence>
<evidence type="ECO:0008006" key="4">
    <source>
        <dbReference type="Google" id="ProtNLM"/>
    </source>
</evidence>
<dbReference type="Pfam" id="PF14123">
    <property type="entry name" value="DUF4290"/>
    <property type="match status" value="1"/>
</dbReference>
<sequence length="216" mass="25267">MGEREWSMAYNSERDNLIIPEYGRHVQNLVEEAKLIENPAERQVFVEKIVDLMMQIHPQSRNIEDYIDKLWKHVFRISNYDLEGVMPPNGVLPTSEDAAKRPEMINYPESEAKFRHYGHNVQHLIKKAIEMPEGPKRDGFVAVIASYMKLAYRTWNKEHFVSDEVVKSDLESLSNGKLVLKEELMQETNNNNNRRRKRPSNSGGGKRSRSSSRRRR</sequence>
<evidence type="ECO:0000256" key="1">
    <source>
        <dbReference type="SAM" id="MobiDB-lite"/>
    </source>
</evidence>
<comment type="caution">
    <text evidence="2">The sequence shown here is derived from an EMBL/GenBank/DDBJ whole genome shotgun (WGS) entry which is preliminary data.</text>
</comment>
<protein>
    <recommendedName>
        <fullName evidence="4">DUF4290 domain-containing protein</fullName>
    </recommendedName>
</protein>